<dbReference type="EMBL" id="JASBWV010000001">
    <property type="protein sequence ID" value="KAJ9127900.1"/>
    <property type="molecule type" value="Genomic_DNA"/>
</dbReference>
<keyword evidence="2" id="KW-1185">Reference proteome</keyword>
<gene>
    <name evidence="1" type="ORF">QFC24_000185</name>
</gene>
<proteinExistence type="predicted"/>
<reference evidence="1" key="1">
    <citation type="submission" date="2023-04" db="EMBL/GenBank/DDBJ databases">
        <title>Draft Genome sequencing of Naganishia species isolated from polar environments using Oxford Nanopore Technology.</title>
        <authorList>
            <person name="Leo P."/>
            <person name="Venkateswaran K."/>
        </authorList>
    </citation>
    <scope>NUCLEOTIDE SEQUENCE</scope>
    <source>
        <strain evidence="1">DBVPG 5303</strain>
    </source>
</reference>
<protein>
    <submittedName>
        <fullName evidence="1">Uncharacterized protein</fullName>
    </submittedName>
</protein>
<sequence length="380" mass="40075">MKQGLKAMTTKQGFKHGHLPTCSLLMQDGILVIPRFPNLILAFVPANLDLSSLNSMIAFATGGLLGDVFFHLIPHAFMGAVGEDPATAAAGLVDPEAVRVIMVEEKRNVIIGGAIFFGFFAFFFLDKTMRVLSSKSGDQSSKGHSHHHGSVTNERIEETGASTGVEALSAEGLRHRKNAVEVPDATAVAKALPSGSASLKLSAYLNLFGDFTHNITDGLAMAASFYASPQLGAISTFATFCHEIPHEIADYSILIKSGFTKRQAMASQFLTAVGAFLGTFLGIWIAESASSAGSNLAKGIDLAAVVAGRGLGFMGTSVQPSDLVIPATAGGFLYIASVSVIPELLEESRSMTQAIKEVCSKPTNSLLDLVGIRLLILVLF</sequence>
<evidence type="ECO:0000313" key="1">
    <source>
        <dbReference type="EMBL" id="KAJ9127900.1"/>
    </source>
</evidence>
<evidence type="ECO:0000313" key="2">
    <source>
        <dbReference type="Proteomes" id="UP001234202"/>
    </source>
</evidence>
<comment type="caution">
    <text evidence="1">The sequence shown here is derived from an EMBL/GenBank/DDBJ whole genome shotgun (WGS) entry which is preliminary data.</text>
</comment>
<organism evidence="1 2">
    <name type="scientific">Naganishia onofrii</name>
    <dbReference type="NCBI Taxonomy" id="1851511"/>
    <lineage>
        <taxon>Eukaryota</taxon>
        <taxon>Fungi</taxon>
        <taxon>Dikarya</taxon>
        <taxon>Basidiomycota</taxon>
        <taxon>Agaricomycotina</taxon>
        <taxon>Tremellomycetes</taxon>
        <taxon>Filobasidiales</taxon>
        <taxon>Filobasidiaceae</taxon>
        <taxon>Naganishia</taxon>
    </lineage>
</organism>
<name>A0ACC2XV49_9TREE</name>
<accession>A0ACC2XV49</accession>
<dbReference type="Proteomes" id="UP001234202">
    <property type="component" value="Unassembled WGS sequence"/>
</dbReference>